<dbReference type="Gene3D" id="3.30.200.20">
    <property type="entry name" value="Phosphorylase Kinase, domain 1"/>
    <property type="match status" value="1"/>
</dbReference>
<keyword evidence="4" id="KW-0677">Repeat</keyword>
<feature type="signal peptide" evidence="7">
    <location>
        <begin position="1"/>
        <end position="34"/>
    </location>
</feature>
<name>A0A834T8A1_9FABA</name>
<dbReference type="SMART" id="SM00220">
    <property type="entry name" value="S_TKc"/>
    <property type="match status" value="1"/>
</dbReference>
<dbReference type="PROSITE" id="PS50011">
    <property type="entry name" value="PROTEIN_KINASE_DOM"/>
    <property type="match status" value="1"/>
</dbReference>
<feature type="chain" id="PRO_5032327816" evidence="7">
    <location>
        <begin position="35"/>
        <end position="778"/>
    </location>
</feature>
<evidence type="ECO:0000256" key="6">
    <source>
        <dbReference type="ARBA" id="ARBA00023136"/>
    </source>
</evidence>
<keyword evidence="9" id="KW-0418">Kinase</keyword>
<protein>
    <submittedName>
        <fullName evidence="9">Putative inactive leucine-rich repeat receptor-like protein kinase</fullName>
    </submittedName>
</protein>
<dbReference type="Gene3D" id="1.10.510.10">
    <property type="entry name" value="Transferase(Phosphotransferase) domain 1"/>
    <property type="match status" value="1"/>
</dbReference>
<dbReference type="GO" id="GO:0005524">
    <property type="term" value="F:ATP binding"/>
    <property type="evidence" value="ECO:0007669"/>
    <property type="project" value="InterPro"/>
</dbReference>
<dbReference type="SUPFAM" id="SSF52058">
    <property type="entry name" value="L domain-like"/>
    <property type="match status" value="2"/>
</dbReference>
<dbReference type="InterPro" id="IPR032675">
    <property type="entry name" value="LRR_dom_sf"/>
</dbReference>
<evidence type="ECO:0000256" key="7">
    <source>
        <dbReference type="SAM" id="SignalP"/>
    </source>
</evidence>
<dbReference type="Proteomes" id="UP000634136">
    <property type="component" value="Unassembled WGS sequence"/>
</dbReference>
<dbReference type="Pfam" id="PF08263">
    <property type="entry name" value="LRRNT_2"/>
    <property type="match status" value="1"/>
</dbReference>
<dbReference type="Gene3D" id="3.80.10.10">
    <property type="entry name" value="Ribonuclease Inhibitor"/>
    <property type="match status" value="5"/>
</dbReference>
<dbReference type="AlphaFoldDB" id="A0A834T8A1"/>
<evidence type="ECO:0000259" key="8">
    <source>
        <dbReference type="PROSITE" id="PS50011"/>
    </source>
</evidence>
<dbReference type="OrthoDB" id="676979at2759"/>
<evidence type="ECO:0000256" key="4">
    <source>
        <dbReference type="ARBA" id="ARBA00022737"/>
    </source>
</evidence>
<evidence type="ECO:0000313" key="9">
    <source>
        <dbReference type="EMBL" id="KAF7817107.1"/>
    </source>
</evidence>
<dbReference type="Pfam" id="PF00069">
    <property type="entry name" value="Pkinase"/>
    <property type="match status" value="1"/>
</dbReference>
<dbReference type="SMART" id="SM00369">
    <property type="entry name" value="LRR_TYP"/>
    <property type="match status" value="6"/>
</dbReference>
<dbReference type="Pfam" id="PF13855">
    <property type="entry name" value="LRR_8"/>
    <property type="match status" value="2"/>
</dbReference>
<dbReference type="EMBL" id="JAAIUW010000009">
    <property type="protein sequence ID" value="KAF7817107.1"/>
    <property type="molecule type" value="Genomic_DNA"/>
</dbReference>
<sequence>MAKGSSGAQRFPKSLASFMCLVMLLLNLIHSSQSQSRGHPQQLEEVELHLLLSFKSSINDPLHTLSNWINSSSSICDCNNNLTGSLPDFLFSHSFSHLETLDLSNNIFSGKIPPQLGLLSSLIYLDVGGNVLEGEIPSSITNITTLQYLTLASNQLVGEIPGDIGVLNNLKWIYLGYNNLSGQIPKSIGELVWLNHLDLVYNNLSGQIPQSLGNLSNLEFLFLYKNSLTGPIPASIFELNKLVSLDLSDNSLTGEISELVLNLKRLEVLHLFSNNFTGKIPRALTALPRLQVLQLWSNRLTDLSTNNLSGEIPHGLCDSRVLYKLILFSNSLQGQLPRTLTTCTSLRRVRLQNNKLSGELPSQFTKLPLIYLLDVSTNQLSGRIDDRMWDMPALQMLNLGKNNLSGELPHSFGSNKLESLDLSENRFSGEIPASLGGLSELVQLKLSNNRLSGNIPTQICSCKKLVVLDLSHNELNGQIPRRRRKKLEAMRRVETQDGTWEMQFFDSKASKVINMEDVLCWAKEGNNKIGRKGRQQFQVEEMSELNSLWEDMVEIGKLGHANMVKVMGICRSGKEGYLVYEYREGKYLSEVVRSVRWEGRRNIAVGIAKALKYLHAHCSTSTLVLVGEVSPHRVVVDAKHVARLKLSFSPPLKASISISSPYVAPEARNGKKEVTEKSGIYGLGMILIELVTGRSAEVGMESMVEWARYCYSDCHVDMWVDPMMKGPHNDVVDVMNLALHCTATDPSARPCATQVLKTLNALAANPTLYSCVSSSPSP</sequence>
<gene>
    <name evidence="9" type="ORF">G2W53_031076</name>
</gene>
<evidence type="ECO:0000256" key="1">
    <source>
        <dbReference type="ARBA" id="ARBA00004479"/>
    </source>
</evidence>
<dbReference type="FunFam" id="3.80.10.10:FF:000095">
    <property type="entry name" value="LRR receptor-like serine/threonine-protein kinase GSO1"/>
    <property type="match status" value="2"/>
</dbReference>
<keyword evidence="9" id="KW-0808">Transferase</keyword>
<keyword evidence="10" id="KW-1185">Reference proteome</keyword>
<dbReference type="InterPro" id="IPR000719">
    <property type="entry name" value="Prot_kinase_dom"/>
</dbReference>
<dbReference type="GO" id="GO:0004672">
    <property type="term" value="F:protein kinase activity"/>
    <property type="evidence" value="ECO:0007669"/>
    <property type="project" value="InterPro"/>
</dbReference>
<evidence type="ECO:0000256" key="5">
    <source>
        <dbReference type="ARBA" id="ARBA00022989"/>
    </source>
</evidence>
<dbReference type="InterPro" id="IPR051824">
    <property type="entry name" value="LRR_Rcpt-Like_S/T_Kinase"/>
</dbReference>
<keyword evidence="2" id="KW-0433">Leucine-rich repeat</keyword>
<dbReference type="PANTHER" id="PTHR48006">
    <property type="entry name" value="LEUCINE-RICH REPEAT-CONTAINING PROTEIN DDB_G0281931-RELATED"/>
    <property type="match status" value="1"/>
</dbReference>
<proteinExistence type="predicted"/>
<keyword evidence="5" id="KW-1133">Transmembrane helix</keyword>
<comment type="subcellular location">
    <subcellularLocation>
        <location evidence="1">Membrane</location>
        <topology evidence="1">Single-pass type I membrane protein</topology>
    </subcellularLocation>
</comment>
<dbReference type="InterPro" id="IPR013210">
    <property type="entry name" value="LRR_N_plant-typ"/>
</dbReference>
<organism evidence="9 10">
    <name type="scientific">Senna tora</name>
    <dbReference type="NCBI Taxonomy" id="362788"/>
    <lineage>
        <taxon>Eukaryota</taxon>
        <taxon>Viridiplantae</taxon>
        <taxon>Streptophyta</taxon>
        <taxon>Embryophyta</taxon>
        <taxon>Tracheophyta</taxon>
        <taxon>Spermatophyta</taxon>
        <taxon>Magnoliopsida</taxon>
        <taxon>eudicotyledons</taxon>
        <taxon>Gunneridae</taxon>
        <taxon>Pentapetalae</taxon>
        <taxon>rosids</taxon>
        <taxon>fabids</taxon>
        <taxon>Fabales</taxon>
        <taxon>Fabaceae</taxon>
        <taxon>Caesalpinioideae</taxon>
        <taxon>Cassia clade</taxon>
        <taxon>Senna</taxon>
    </lineage>
</organism>
<dbReference type="SUPFAM" id="SSF56112">
    <property type="entry name" value="Protein kinase-like (PK-like)"/>
    <property type="match status" value="1"/>
</dbReference>
<keyword evidence="7" id="KW-0732">Signal</keyword>
<keyword evidence="6" id="KW-0472">Membrane</keyword>
<dbReference type="InterPro" id="IPR011009">
    <property type="entry name" value="Kinase-like_dom_sf"/>
</dbReference>
<reference evidence="9" key="1">
    <citation type="submission" date="2020-09" db="EMBL/GenBank/DDBJ databases">
        <title>Genome-Enabled Discovery of Anthraquinone Biosynthesis in Senna tora.</title>
        <authorList>
            <person name="Kang S.-H."/>
            <person name="Pandey R.P."/>
            <person name="Lee C.-M."/>
            <person name="Sim J.-S."/>
            <person name="Jeong J.-T."/>
            <person name="Choi B.-S."/>
            <person name="Jung M."/>
            <person name="Ginzburg D."/>
            <person name="Zhao K."/>
            <person name="Won S.Y."/>
            <person name="Oh T.-J."/>
            <person name="Yu Y."/>
            <person name="Kim N.-H."/>
            <person name="Lee O.R."/>
            <person name="Lee T.-H."/>
            <person name="Bashyal P."/>
            <person name="Kim T.-S."/>
            <person name="Lee W.-H."/>
            <person name="Kawkins C."/>
            <person name="Kim C.-K."/>
            <person name="Kim J.S."/>
            <person name="Ahn B.O."/>
            <person name="Rhee S.Y."/>
            <person name="Sohng J.K."/>
        </authorList>
    </citation>
    <scope>NUCLEOTIDE SEQUENCE</scope>
    <source>
        <tissue evidence="9">Leaf</tissue>
    </source>
</reference>
<dbReference type="InterPro" id="IPR003591">
    <property type="entry name" value="Leu-rich_rpt_typical-subtyp"/>
</dbReference>
<dbReference type="GO" id="GO:0016020">
    <property type="term" value="C:membrane"/>
    <property type="evidence" value="ECO:0007669"/>
    <property type="project" value="UniProtKB-SubCell"/>
</dbReference>
<keyword evidence="9" id="KW-0675">Receptor</keyword>
<dbReference type="InterPro" id="IPR001611">
    <property type="entry name" value="Leu-rich_rpt"/>
</dbReference>
<evidence type="ECO:0000256" key="2">
    <source>
        <dbReference type="ARBA" id="ARBA00022614"/>
    </source>
</evidence>
<feature type="domain" description="Protein kinase" evidence="8">
    <location>
        <begin position="465"/>
        <end position="768"/>
    </location>
</feature>
<comment type="caution">
    <text evidence="9">The sequence shown here is derived from an EMBL/GenBank/DDBJ whole genome shotgun (WGS) entry which is preliminary data.</text>
</comment>
<keyword evidence="3" id="KW-0812">Transmembrane</keyword>
<dbReference type="Pfam" id="PF00560">
    <property type="entry name" value="LRR_1"/>
    <property type="match status" value="5"/>
</dbReference>
<evidence type="ECO:0000313" key="10">
    <source>
        <dbReference type="Proteomes" id="UP000634136"/>
    </source>
</evidence>
<evidence type="ECO:0000256" key="3">
    <source>
        <dbReference type="ARBA" id="ARBA00022692"/>
    </source>
</evidence>
<accession>A0A834T8A1</accession>